<feature type="domain" description="GOST seven transmembrane" evidence="8">
    <location>
        <begin position="151"/>
        <end position="238"/>
    </location>
</feature>
<feature type="transmembrane region" description="Helical" evidence="7">
    <location>
        <begin position="151"/>
        <end position="171"/>
    </location>
</feature>
<protein>
    <recommendedName>
        <fullName evidence="8">GOST seven transmembrane domain-containing protein</fullName>
    </recommendedName>
</protein>
<dbReference type="OrthoDB" id="19932at2759"/>
<feature type="region of interest" description="Disordered" evidence="6">
    <location>
        <begin position="306"/>
        <end position="340"/>
    </location>
</feature>
<evidence type="ECO:0000313" key="9">
    <source>
        <dbReference type="EMBL" id="CBK24336.2"/>
    </source>
</evidence>
<evidence type="ECO:0000256" key="5">
    <source>
        <dbReference type="ARBA" id="ARBA00023136"/>
    </source>
</evidence>
<dbReference type="PANTHER" id="PTHR21229:SF1">
    <property type="entry name" value="GH17801P"/>
    <property type="match status" value="1"/>
</dbReference>
<proteinExistence type="predicted"/>
<organism evidence="9">
    <name type="scientific">Blastocystis hominis</name>
    <dbReference type="NCBI Taxonomy" id="12968"/>
    <lineage>
        <taxon>Eukaryota</taxon>
        <taxon>Sar</taxon>
        <taxon>Stramenopiles</taxon>
        <taxon>Bigyra</taxon>
        <taxon>Opalozoa</taxon>
        <taxon>Opalinata</taxon>
        <taxon>Blastocystidae</taxon>
        <taxon>Blastocystis</taxon>
    </lineage>
</organism>
<evidence type="ECO:0000256" key="1">
    <source>
        <dbReference type="ARBA" id="ARBA00004141"/>
    </source>
</evidence>
<keyword evidence="10" id="KW-1185">Reference proteome</keyword>
<accession>D8M8E7</accession>
<feature type="transmembrane region" description="Helical" evidence="7">
    <location>
        <begin position="207"/>
        <end position="225"/>
    </location>
</feature>
<dbReference type="Proteomes" id="UP000008312">
    <property type="component" value="Unassembled WGS sequence"/>
</dbReference>
<dbReference type="GO" id="GO:0016020">
    <property type="term" value="C:membrane"/>
    <property type="evidence" value="ECO:0007669"/>
    <property type="project" value="UniProtKB-SubCell"/>
</dbReference>
<dbReference type="EMBL" id="FN668683">
    <property type="protein sequence ID" value="CBK24336.2"/>
    <property type="molecule type" value="Genomic_DNA"/>
</dbReference>
<comment type="subcellular location">
    <subcellularLocation>
        <location evidence="1">Membrane</location>
        <topology evidence="1">Multi-pass membrane protein</topology>
    </subcellularLocation>
</comment>
<dbReference type="InterPro" id="IPR053937">
    <property type="entry name" value="GOST_TM"/>
</dbReference>
<feature type="transmembrane region" description="Helical" evidence="7">
    <location>
        <begin position="183"/>
        <end position="200"/>
    </location>
</feature>
<evidence type="ECO:0000256" key="6">
    <source>
        <dbReference type="SAM" id="MobiDB-lite"/>
    </source>
</evidence>
<keyword evidence="4 7" id="KW-1133">Transmembrane helix</keyword>
<reference evidence="9" key="1">
    <citation type="submission" date="2010-02" db="EMBL/GenBank/DDBJ databases">
        <title>Sequencing and annotation of the Blastocystis hominis genome.</title>
        <authorList>
            <person name="Wincker P."/>
        </authorList>
    </citation>
    <scope>NUCLEOTIDE SEQUENCE</scope>
    <source>
        <strain evidence="9">Singapore isolate B</strain>
    </source>
</reference>
<dbReference type="GeneID" id="24921131"/>
<keyword evidence="5 7" id="KW-0472">Membrane</keyword>
<evidence type="ECO:0000256" key="7">
    <source>
        <dbReference type="SAM" id="Phobius"/>
    </source>
</evidence>
<evidence type="ECO:0000256" key="3">
    <source>
        <dbReference type="ARBA" id="ARBA00022729"/>
    </source>
</evidence>
<dbReference type="Pfam" id="PF06814">
    <property type="entry name" value="GOST_TM"/>
    <property type="match status" value="1"/>
</dbReference>
<evidence type="ECO:0000259" key="8">
    <source>
        <dbReference type="Pfam" id="PF06814"/>
    </source>
</evidence>
<evidence type="ECO:0000256" key="4">
    <source>
        <dbReference type="ARBA" id="ARBA00022989"/>
    </source>
</evidence>
<dbReference type="PANTHER" id="PTHR21229">
    <property type="entry name" value="LUNG SEVEN TRANSMEMBRANE RECEPTOR"/>
    <property type="match status" value="1"/>
</dbReference>
<evidence type="ECO:0000256" key="2">
    <source>
        <dbReference type="ARBA" id="ARBA00022692"/>
    </source>
</evidence>
<dbReference type="InterPro" id="IPR009637">
    <property type="entry name" value="GPR107/GPR108-like"/>
</dbReference>
<keyword evidence="2 7" id="KW-0812">Transmembrane</keyword>
<sequence length="456" mass="50694">MFDKKDVFTLSANGPSKIIFNYTAVNLKPNSEAQGEMDVAIVSDSVFEKIGYKDENGKTVLCCDSQAVEKGYCMNQGHILLPANAESEYVSQSLSLKKNKNTGILSYDVQKTGIYYVLAISCDYRAGLIRFSGEYEAVNPYGQLPAPQHGLLPFTFLLFACFLLLLVWWVYLSLKHSNDVMSVHVIILLVLIFFVLDLGARFIHLAAFNFVGRPLFILVLISIVLDCSTRTLTRILTLFTGRDEAEPRRHADHLQVRRLRRGLLPHHLLRLLSHRLPHHQSHHRGGSLRPHLFHRRHRLLLDLRLPHGHHGGPRRAQAGEEAGDLHAAAQPADRGGGAGDADADRVFERGYFRSLRQDLEVSVADEPGTLGFVLSLAHGGHHDHVAALRKHVRLRVAHPDRHVRADRRGGDACGLAGGYGAGGKPHRGRGVIFDEAHAGYGDSARVIYCVLCLRET</sequence>
<dbReference type="AlphaFoldDB" id="D8M8E7"/>
<gene>
    <name evidence="9" type="ORF">GSBLH_T00004086001</name>
</gene>
<evidence type="ECO:0000313" key="10">
    <source>
        <dbReference type="Proteomes" id="UP000008312"/>
    </source>
</evidence>
<dbReference type="GO" id="GO:0005794">
    <property type="term" value="C:Golgi apparatus"/>
    <property type="evidence" value="ECO:0007669"/>
    <property type="project" value="TreeGrafter"/>
</dbReference>
<keyword evidence="3" id="KW-0732">Signal</keyword>
<name>D8M8E7_BLAHO</name>
<dbReference type="InParanoid" id="D8M8E7"/>
<dbReference type="RefSeq" id="XP_012898384.1">
    <property type="nucleotide sequence ID" value="XM_013042930.1"/>
</dbReference>